<keyword evidence="5" id="KW-1185">Reference proteome</keyword>
<dbReference type="PANTHER" id="PTHR47545:SF1">
    <property type="entry name" value="MULTIFUNCTIONAL CCA PROTEIN"/>
    <property type="match status" value="1"/>
</dbReference>
<feature type="domain" description="HD" evidence="3">
    <location>
        <begin position="137"/>
        <end position="222"/>
    </location>
</feature>
<dbReference type="RefSeq" id="WP_345054697.1">
    <property type="nucleotide sequence ID" value="NZ_BAABED010000001.1"/>
</dbReference>
<reference evidence="4 5" key="1">
    <citation type="submission" date="2024-09" db="EMBL/GenBank/DDBJ databases">
        <authorList>
            <person name="Sun Q."/>
            <person name="Mori K."/>
        </authorList>
    </citation>
    <scope>NUCLEOTIDE SEQUENCE [LARGE SCALE GENOMIC DNA]</scope>
    <source>
        <strain evidence="4 5">JCM 13519</strain>
    </source>
</reference>
<dbReference type="Gene3D" id="1.10.3090.10">
    <property type="entry name" value="cca-adding enzyme, domain 2"/>
    <property type="match status" value="1"/>
</dbReference>
<dbReference type="InterPro" id="IPR050124">
    <property type="entry name" value="tRNA_CCA-adding_enzyme"/>
</dbReference>
<dbReference type="CDD" id="cd00077">
    <property type="entry name" value="HDc"/>
    <property type="match status" value="1"/>
</dbReference>
<gene>
    <name evidence="4" type="ORF">ACFFPI_09050</name>
</gene>
<keyword evidence="1" id="KW-0547">Nucleotide-binding</keyword>
<dbReference type="EMBL" id="JBHMBH010000019">
    <property type="protein sequence ID" value="MFB9714267.1"/>
    <property type="molecule type" value="Genomic_DNA"/>
</dbReference>
<dbReference type="PANTHER" id="PTHR47545">
    <property type="entry name" value="MULTIFUNCTIONAL CCA PROTEIN"/>
    <property type="match status" value="1"/>
</dbReference>
<dbReference type="SUPFAM" id="SSF81891">
    <property type="entry name" value="Poly A polymerase C-terminal region-like"/>
    <property type="match status" value="1"/>
</dbReference>
<dbReference type="InterPro" id="IPR003607">
    <property type="entry name" value="HD/PDEase_dom"/>
</dbReference>
<evidence type="ECO:0000313" key="4">
    <source>
        <dbReference type="EMBL" id="MFB9714267.1"/>
    </source>
</evidence>
<dbReference type="Proteomes" id="UP001589536">
    <property type="component" value="Unassembled WGS sequence"/>
</dbReference>
<protein>
    <submittedName>
        <fullName evidence="4">HD domain-containing protein</fullName>
    </submittedName>
</protein>
<accession>A0ABV5URQ9</accession>
<organism evidence="4 5">
    <name type="scientific">Arthrobacter methylotrophus</name>
    <dbReference type="NCBI Taxonomy" id="121291"/>
    <lineage>
        <taxon>Bacteria</taxon>
        <taxon>Bacillati</taxon>
        <taxon>Actinomycetota</taxon>
        <taxon>Actinomycetes</taxon>
        <taxon>Micrococcales</taxon>
        <taxon>Micrococcaceae</taxon>
        <taxon>Arthrobacter</taxon>
    </lineage>
</organism>
<dbReference type="InterPro" id="IPR006674">
    <property type="entry name" value="HD_domain"/>
</dbReference>
<evidence type="ECO:0000256" key="1">
    <source>
        <dbReference type="ARBA" id="ARBA00022741"/>
    </source>
</evidence>
<evidence type="ECO:0000256" key="2">
    <source>
        <dbReference type="SAM" id="MobiDB-lite"/>
    </source>
</evidence>
<name>A0ABV5URQ9_9MICC</name>
<feature type="compositionally biased region" description="Basic and acidic residues" evidence="2">
    <location>
        <begin position="378"/>
        <end position="390"/>
    </location>
</feature>
<evidence type="ECO:0000313" key="5">
    <source>
        <dbReference type="Proteomes" id="UP001589536"/>
    </source>
</evidence>
<sequence>MGWDSATGELVDPLGGRADLEAGILRHPSEHFSEDPLRVLRGVQFAGRFDMELAPETAELCREMAPAFDQLHKDGIWKQFRKLSTQGTHISKALEVLHASGWESHFPGLAATRGVPQDLRWHPEGDVNVHLGLAGDQAAAIARREGLDEEDTSILVLAAITHDFGKAHSTKVKEDGSITSAGHHETGVEPAKDFLERIGAPGRYHEKILPLIREHMCHTPGGGVEVSPSAVRRLLRRLDHAGGGPTLEQWSLLVEADKAGRGEGARKGVDHLPDWLSIAERLGNEKAISTTLLKGPHLAEAGIPQGKLWGIIVTQSQEAQDDGVFDDEAGVKEWLAANQTEILKEADRRLQKAKAEHAKKKAAQTILLKAKQEEQKAAAKALKDARHETDLAAGARS</sequence>
<proteinExistence type="predicted"/>
<feature type="region of interest" description="Disordered" evidence="2">
    <location>
        <begin position="378"/>
        <end position="397"/>
    </location>
</feature>
<dbReference type="Pfam" id="PF01966">
    <property type="entry name" value="HD"/>
    <property type="match status" value="1"/>
</dbReference>
<evidence type="ECO:0000259" key="3">
    <source>
        <dbReference type="Pfam" id="PF01966"/>
    </source>
</evidence>
<comment type="caution">
    <text evidence="4">The sequence shown here is derived from an EMBL/GenBank/DDBJ whole genome shotgun (WGS) entry which is preliminary data.</text>
</comment>